<accession>A0ABU4PJD7</accession>
<dbReference type="EMBL" id="JAWXXV010000001">
    <property type="protein sequence ID" value="MDX5984318.1"/>
    <property type="molecule type" value="Genomic_DNA"/>
</dbReference>
<evidence type="ECO:0000313" key="2">
    <source>
        <dbReference type="Proteomes" id="UP001279660"/>
    </source>
</evidence>
<evidence type="ECO:0000313" key="1">
    <source>
        <dbReference type="EMBL" id="MDX5984318.1"/>
    </source>
</evidence>
<evidence type="ECO:0008006" key="3">
    <source>
        <dbReference type="Google" id="ProtNLM"/>
    </source>
</evidence>
<name>A0ABU4PJD7_9SPHN</name>
<organism evidence="1 2">
    <name type="scientific">Sphingomonas echinoides</name>
    <dbReference type="NCBI Taxonomy" id="59803"/>
    <lineage>
        <taxon>Bacteria</taxon>
        <taxon>Pseudomonadati</taxon>
        <taxon>Pseudomonadota</taxon>
        <taxon>Alphaproteobacteria</taxon>
        <taxon>Sphingomonadales</taxon>
        <taxon>Sphingomonadaceae</taxon>
        <taxon>Sphingomonas</taxon>
    </lineage>
</organism>
<proteinExistence type="predicted"/>
<keyword evidence="2" id="KW-1185">Reference proteome</keyword>
<dbReference type="Proteomes" id="UP001279660">
    <property type="component" value="Unassembled WGS sequence"/>
</dbReference>
<comment type="caution">
    <text evidence="1">The sequence shown here is derived from an EMBL/GenBank/DDBJ whole genome shotgun (WGS) entry which is preliminary data.</text>
</comment>
<protein>
    <recommendedName>
        <fullName evidence="3">GAF domain-containing protein</fullName>
    </recommendedName>
</protein>
<gene>
    <name evidence="1" type="ORF">SIL82_08585</name>
</gene>
<reference evidence="1 2" key="1">
    <citation type="submission" date="2023-11" db="EMBL/GenBank/DDBJ databases">
        <title>MicrobeMod: A computational toolkit for identifying prokaryotic methylation and restriction-modification with nanopore sequencing.</title>
        <authorList>
            <person name="Crits-Christoph A."/>
            <person name="Kang S.C."/>
            <person name="Lee H."/>
            <person name="Ostrov N."/>
        </authorList>
    </citation>
    <scope>NUCLEOTIDE SEQUENCE [LARGE SCALE GENOMIC DNA]</scope>
    <source>
        <strain evidence="1 2">ATCC 14820</strain>
    </source>
</reference>
<dbReference type="RefSeq" id="WP_010403502.1">
    <property type="nucleotide sequence ID" value="NZ_JAWXXV010000001.1"/>
</dbReference>
<dbReference type="SUPFAM" id="SSF55781">
    <property type="entry name" value="GAF domain-like"/>
    <property type="match status" value="1"/>
</dbReference>
<sequence length="153" mass="16701">MLLHEHNGTCNPCNIVDYTAIKTVRSSRDSRLDDIVYMAVSLLDCSLAMITDASEDKHVLAYAARGDSDQSFSMNDTPLQWLDPVDAERVGLLFYCGFPLRTAAGDNIGHLGVYDAAHRKIGQMELDMMLRLSRIAAALLEGVGGPLTADLVD</sequence>